<reference evidence="2" key="1">
    <citation type="journal article" date="2023" name="bioRxiv">
        <title>Improved chromosome-level genome assembly for marigold (Tagetes erecta).</title>
        <authorList>
            <person name="Jiang F."/>
            <person name="Yuan L."/>
            <person name="Wang S."/>
            <person name="Wang H."/>
            <person name="Xu D."/>
            <person name="Wang A."/>
            <person name="Fan W."/>
        </authorList>
    </citation>
    <scope>NUCLEOTIDE SEQUENCE</scope>
    <source>
        <strain evidence="2">WSJ</strain>
        <tissue evidence="2">Leaf</tissue>
    </source>
</reference>
<dbReference type="InterPro" id="IPR057458">
    <property type="entry name" value="GRDP_C2"/>
</dbReference>
<dbReference type="PANTHER" id="PTHR34365:SF7">
    <property type="entry name" value="GLYCINE-RICH DOMAIN-CONTAINING PROTEIN 1"/>
    <property type="match status" value="1"/>
</dbReference>
<keyword evidence="3" id="KW-1185">Reference proteome</keyword>
<dbReference type="EMBL" id="JAUHHV010000010">
    <property type="protein sequence ID" value="KAK1410357.1"/>
    <property type="molecule type" value="Genomic_DNA"/>
</dbReference>
<dbReference type="AlphaFoldDB" id="A0AAD8NIP9"/>
<dbReference type="Proteomes" id="UP001229421">
    <property type="component" value="Unassembled WGS sequence"/>
</dbReference>
<evidence type="ECO:0000313" key="2">
    <source>
        <dbReference type="EMBL" id="KAK1410357.1"/>
    </source>
</evidence>
<sequence>MLGTMNNNSIKRTISTCSESTISTLVSLKKMSCAYIKTSNQHKPIKTATGYCLINQTIGTEVLNSDFVFQFIVFLNESVVTKEIKYQNCKMGMEHELEWYAAQSIKISEDLVAAAKLQLQFLAAVDRNRWLYEDRTLHRAIYRYNSYWLPLLAKHSESRVTEGPLVVPLDCEWVWHCHRLNPVRYKSDCDEFYGKILDNCHVASSVEDISRKETEEIWNMMYPDEPYDINSTLSNEFAKHAHMSENHTKYNLVLAVKRQISFFYQVLRPHMSTDHFLEASVARYKGFLHLIKRNKERSITCFCVPTYDIDLIWHTHQLHPASYCNDLMNLLGKILEHDDTDQNRGKGQKLDVGFSKTTKQWEELFGSRYWKAGAMYRGNTPSPVTATPFIPKLMAKEVYSNNKFQKLVNLPESNVIEVVLEFVEIKNLPESYKKRVCVVFSKAQRDGIFDVKRKVNIQSEFGKKQVATFQCKPTGKLFFELVSNSPPNLLSPESVKTLGYCAISLEDLVSNLSVEKWLDLVPSSGSISSEPIRLKLAASCTMPIKAPHVLKIAHTSPFSKCLTEAFSQTLGVR</sequence>
<dbReference type="PANTHER" id="PTHR34365">
    <property type="entry name" value="ENOLASE (DUF1399)"/>
    <property type="match status" value="1"/>
</dbReference>
<dbReference type="Pfam" id="PF25334">
    <property type="entry name" value="C2_GRDP"/>
    <property type="match status" value="1"/>
</dbReference>
<evidence type="ECO:0000313" key="3">
    <source>
        <dbReference type="Proteomes" id="UP001229421"/>
    </source>
</evidence>
<evidence type="ECO:0000259" key="1">
    <source>
        <dbReference type="Pfam" id="PF25334"/>
    </source>
</evidence>
<dbReference type="Pfam" id="PF07173">
    <property type="entry name" value="GRDP-like"/>
    <property type="match status" value="1"/>
</dbReference>
<comment type="caution">
    <text evidence="2">The sequence shown here is derived from an EMBL/GenBank/DDBJ whole genome shotgun (WGS) entry which is preliminary data.</text>
</comment>
<name>A0AAD8NIP9_TARER</name>
<accession>A0AAD8NIP9</accession>
<proteinExistence type="predicted"/>
<feature type="domain" description="GRDP C2" evidence="1">
    <location>
        <begin position="413"/>
        <end position="542"/>
    </location>
</feature>
<gene>
    <name evidence="2" type="ORF">QVD17_36893</name>
</gene>
<organism evidence="2 3">
    <name type="scientific">Tagetes erecta</name>
    <name type="common">African marigold</name>
    <dbReference type="NCBI Taxonomy" id="13708"/>
    <lineage>
        <taxon>Eukaryota</taxon>
        <taxon>Viridiplantae</taxon>
        <taxon>Streptophyta</taxon>
        <taxon>Embryophyta</taxon>
        <taxon>Tracheophyta</taxon>
        <taxon>Spermatophyta</taxon>
        <taxon>Magnoliopsida</taxon>
        <taxon>eudicotyledons</taxon>
        <taxon>Gunneridae</taxon>
        <taxon>Pentapetalae</taxon>
        <taxon>asterids</taxon>
        <taxon>campanulids</taxon>
        <taxon>Asterales</taxon>
        <taxon>Asteraceae</taxon>
        <taxon>Asteroideae</taxon>
        <taxon>Heliantheae alliance</taxon>
        <taxon>Tageteae</taxon>
        <taxon>Tagetes</taxon>
    </lineage>
</organism>
<protein>
    <recommendedName>
        <fullName evidence="1">GRDP C2 domain-containing protein</fullName>
    </recommendedName>
</protein>
<dbReference type="InterPro" id="IPR009836">
    <property type="entry name" value="GRDP-like"/>
</dbReference>